<feature type="signal peptide" evidence="2">
    <location>
        <begin position="1"/>
        <end position="17"/>
    </location>
</feature>
<reference evidence="3 4" key="1">
    <citation type="submission" date="2017-05" db="EMBL/GenBank/DDBJ databases">
        <authorList>
            <person name="Varghese N."/>
            <person name="Submissions S."/>
        </authorList>
    </citation>
    <scope>NUCLEOTIDE SEQUENCE [LARGE SCALE GENOMIC DNA]</scope>
    <source>
        <strain evidence="3 4">DSM 45474</strain>
    </source>
</reference>
<protein>
    <submittedName>
        <fullName evidence="3">Transporter family-2 protein</fullName>
    </submittedName>
</protein>
<evidence type="ECO:0000313" key="4">
    <source>
        <dbReference type="Proteomes" id="UP000315636"/>
    </source>
</evidence>
<proteinExistence type="predicted"/>
<gene>
    <name evidence="3" type="ORF">SAMN06264849_12019</name>
</gene>
<dbReference type="OrthoDB" id="7864805at2"/>
<evidence type="ECO:0000256" key="1">
    <source>
        <dbReference type="SAM" id="Phobius"/>
    </source>
</evidence>
<feature type="transmembrane region" description="Helical" evidence="1">
    <location>
        <begin position="93"/>
        <end position="113"/>
    </location>
</feature>
<keyword evidence="4" id="KW-1185">Reference proteome</keyword>
<dbReference type="Proteomes" id="UP000315636">
    <property type="component" value="Unassembled WGS sequence"/>
</dbReference>
<evidence type="ECO:0000256" key="2">
    <source>
        <dbReference type="SAM" id="SignalP"/>
    </source>
</evidence>
<keyword evidence="1" id="KW-1133">Transmembrane helix</keyword>
<dbReference type="GO" id="GO:0005886">
    <property type="term" value="C:plasma membrane"/>
    <property type="evidence" value="ECO:0007669"/>
    <property type="project" value="TreeGrafter"/>
</dbReference>
<evidence type="ECO:0000313" key="3">
    <source>
        <dbReference type="EMBL" id="SMO95663.1"/>
    </source>
</evidence>
<dbReference type="PANTHER" id="PTHR34821:SF2">
    <property type="entry name" value="INNER MEMBRANE PROTEIN YDCZ"/>
    <property type="match status" value="1"/>
</dbReference>
<dbReference type="PANTHER" id="PTHR34821">
    <property type="entry name" value="INNER MEMBRANE PROTEIN YDCZ"/>
    <property type="match status" value="1"/>
</dbReference>
<feature type="transmembrane region" description="Helical" evidence="1">
    <location>
        <begin position="125"/>
        <end position="142"/>
    </location>
</feature>
<feature type="transmembrane region" description="Helical" evidence="1">
    <location>
        <begin position="68"/>
        <end position="87"/>
    </location>
</feature>
<sequence>MNLLVILSAFIAGVALAAQSMINGTLAKKTGMFESAFLTVVSGSIFLGIMIVFFAEGEILKIADVPKWQLLCAFFGLAYVVLMVVAVPKIGVTASVITVIIGQIVSSMIIDHYGWFGNNIIPLDLERVVGILLMFVALYFIVKGNQKSESENKHVHTIT</sequence>
<name>A0A521FHI6_9BACL</name>
<keyword evidence="1" id="KW-0812">Transmembrane</keyword>
<feature type="transmembrane region" description="Helical" evidence="1">
    <location>
        <begin position="37"/>
        <end position="56"/>
    </location>
</feature>
<dbReference type="Pfam" id="PF04657">
    <property type="entry name" value="DMT_YdcZ"/>
    <property type="match status" value="1"/>
</dbReference>
<dbReference type="EMBL" id="FXTI01000020">
    <property type="protein sequence ID" value="SMO95663.1"/>
    <property type="molecule type" value="Genomic_DNA"/>
</dbReference>
<feature type="chain" id="PRO_5021748614" evidence="2">
    <location>
        <begin position="18"/>
        <end position="159"/>
    </location>
</feature>
<keyword evidence="1" id="KW-0472">Membrane</keyword>
<accession>A0A521FHI6</accession>
<dbReference type="InterPro" id="IPR006750">
    <property type="entry name" value="YdcZ"/>
</dbReference>
<dbReference type="AlphaFoldDB" id="A0A521FHI6"/>
<organism evidence="3 4">
    <name type="scientific">Melghirimyces algeriensis</name>
    <dbReference type="NCBI Taxonomy" id="910412"/>
    <lineage>
        <taxon>Bacteria</taxon>
        <taxon>Bacillati</taxon>
        <taxon>Bacillota</taxon>
        <taxon>Bacilli</taxon>
        <taxon>Bacillales</taxon>
        <taxon>Thermoactinomycetaceae</taxon>
        <taxon>Melghirimyces</taxon>
    </lineage>
</organism>
<keyword evidence="2" id="KW-0732">Signal</keyword>
<dbReference type="RefSeq" id="WP_142506879.1">
    <property type="nucleotide sequence ID" value="NZ_FXTI01000020.1"/>
</dbReference>